<dbReference type="EMBL" id="SOEY01000006">
    <property type="protein sequence ID" value="TFB76289.1"/>
    <property type="molecule type" value="Genomic_DNA"/>
</dbReference>
<dbReference type="SUPFAM" id="SSF54637">
    <property type="entry name" value="Thioesterase/thiol ester dehydrase-isomerase"/>
    <property type="match status" value="1"/>
</dbReference>
<dbReference type="AlphaFoldDB" id="A0A4R8V218"/>
<dbReference type="Proteomes" id="UP000298173">
    <property type="component" value="Unassembled WGS sequence"/>
</dbReference>
<dbReference type="RefSeq" id="WP_134501461.1">
    <property type="nucleotide sequence ID" value="NZ_SOEY01000006.1"/>
</dbReference>
<keyword evidence="2" id="KW-0378">Hydrolase</keyword>
<protein>
    <submittedName>
        <fullName evidence="4">Hotdog fold thioesterase</fullName>
    </submittedName>
</protein>
<evidence type="ECO:0000313" key="4">
    <source>
        <dbReference type="EMBL" id="TFB76289.1"/>
    </source>
</evidence>
<dbReference type="Gene3D" id="3.10.129.10">
    <property type="entry name" value="Hotdog Thioesterase"/>
    <property type="match status" value="1"/>
</dbReference>
<dbReference type="PANTHER" id="PTHR43240:SF5">
    <property type="entry name" value="1,4-DIHYDROXY-2-NAPHTHOYL-COA THIOESTERASE 1"/>
    <property type="match status" value="1"/>
</dbReference>
<dbReference type="PANTHER" id="PTHR43240">
    <property type="entry name" value="1,4-DIHYDROXY-2-NAPHTHOYL-COA THIOESTERASE 1"/>
    <property type="match status" value="1"/>
</dbReference>
<feature type="domain" description="Thioesterase" evidence="3">
    <location>
        <begin position="52"/>
        <end position="125"/>
    </location>
</feature>
<comment type="caution">
    <text evidence="4">The sequence shown here is derived from an EMBL/GenBank/DDBJ whole genome shotgun (WGS) entry which is preliminary data.</text>
</comment>
<reference evidence="4 5" key="1">
    <citation type="submission" date="2019-03" db="EMBL/GenBank/DDBJ databases">
        <title>Genomics of glacier-inhabiting Cryobacterium strains.</title>
        <authorList>
            <person name="Liu Q."/>
            <person name="Xin Y.-H."/>
        </authorList>
    </citation>
    <scope>NUCLEOTIDE SEQUENCE [LARGE SCALE GENOMIC DNA]</scope>
    <source>
        <strain evidence="4 5">HLT2-23</strain>
    </source>
</reference>
<accession>A0A4R8V218</accession>
<evidence type="ECO:0000256" key="1">
    <source>
        <dbReference type="ARBA" id="ARBA00008324"/>
    </source>
</evidence>
<dbReference type="Pfam" id="PF03061">
    <property type="entry name" value="4HBT"/>
    <property type="match status" value="1"/>
</dbReference>
<dbReference type="InterPro" id="IPR003736">
    <property type="entry name" value="PAAI_dom"/>
</dbReference>
<dbReference type="OrthoDB" id="9798208at2"/>
<name>A0A4R8V218_9MICO</name>
<evidence type="ECO:0000313" key="5">
    <source>
        <dbReference type="Proteomes" id="UP000298173"/>
    </source>
</evidence>
<dbReference type="InterPro" id="IPR006683">
    <property type="entry name" value="Thioestr_dom"/>
</dbReference>
<keyword evidence="5" id="KW-1185">Reference proteome</keyword>
<dbReference type="GO" id="GO:0005829">
    <property type="term" value="C:cytosol"/>
    <property type="evidence" value="ECO:0007669"/>
    <property type="project" value="TreeGrafter"/>
</dbReference>
<dbReference type="InterPro" id="IPR029069">
    <property type="entry name" value="HotDog_dom_sf"/>
</dbReference>
<gene>
    <name evidence="4" type="ORF">E3O06_02655</name>
</gene>
<dbReference type="GO" id="GO:0061522">
    <property type="term" value="F:1,4-dihydroxy-2-naphthoyl-CoA thioesterase activity"/>
    <property type="evidence" value="ECO:0007669"/>
    <property type="project" value="TreeGrafter"/>
</dbReference>
<sequence length="141" mass="14953">MFNTTDDALAWVQQRGGGDLADKMGLEFIEFTIDRAVARMPVVGNTQPAMLMHGGAYVVLGESLGSMAANLHAGPGKLAVGIEINASHNRSATSGYVTGVCTPIHLGRTLTTHEIVVTDDAGRRCSTIRITNIIKDLPPHT</sequence>
<evidence type="ECO:0000259" key="3">
    <source>
        <dbReference type="Pfam" id="PF03061"/>
    </source>
</evidence>
<dbReference type="CDD" id="cd03443">
    <property type="entry name" value="PaaI_thioesterase"/>
    <property type="match status" value="1"/>
</dbReference>
<organism evidence="4 5">
    <name type="scientific">Cryobacterium glaciale</name>
    <dbReference type="NCBI Taxonomy" id="1259145"/>
    <lineage>
        <taxon>Bacteria</taxon>
        <taxon>Bacillati</taxon>
        <taxon>Actinomycetota</taxon>
        <taxon>Actinomycetes</taxon>
        <taxon>Micrococcales</taxon>
        <taxon>Microbacteriaceae</taxon>
        <taxon>Cryobacterium</taxon>
    </lineage>
</organism>
<dbReference type="NCBIfam" id="TIGR00369">
    <property type="entry name" value="unchar_dom_1"/>
    <property type="match status" value="1"/>
</dbReference>
<evidence type="ECO:0000256" key="2">
    <source>
        <dbReference type="ARBA" id="ARBA00022801"/>
    </source>
</evidence>
<proteinExistence type="inferred from homology"/>
<comment type="similarity">
    <text evidence="1">Belongs to the thioesterase PaaI family.</text>
</comment>